<dbReference type="InterPro" id="IPR051791">
    <property type="entry name" value="Pra-immunoreactive"/>
</dbReference>
<keyword evidence="9" id="KW-1185">Reference proteome</keyword>
<feature type="transmembrane region" description="Helical" evidence="6">
    <location>
        <begin position="68"/>
        <end position="91"/>
    </location>
</feature>
<evidence type="ECO:0000256" key="4">
    <source>
        <dbReference type="ARBA" id="ARBA00022989"/>
    </source>
</evidence>
<name>A0ABY7VN04_9GAMM</name>
<feature type="transmembrane region" description="Helical" evidence="6">
    <location>
        <begin position="31"/>
        <end position="56"/>
    </location>
</feature>
<keyword evidence="4 6" id="KW-1133">Transmembrane helix</keyword>
<reference evidence="8 9" key="1">
    <citation type="journal article" date="2022" name="Mar. Drugs">
        <title>Bioassay-Guided Fractionation Leads to the Detection of Cholic Acid Generated by the Rare Thalassomonas sp.</title>
        <authorList>
            <person name="Pheiffer F."/>
            <person name="Schneider Y.K."/>
            <person name="Hansen E.H."/>
            <person name="Andersen J.H."/>
            <person name="Isaksson J."/>
            <person name="Busche T."/>
            <person name="R C."/>
            <person name="Kalinowski J."/>
            <person name="Zyl L.V."/>
            <person name="Trindade M."/>
        </authorList>
    </citation>
    <scope>NUCLEOTIDE SEQUENCE [LARGE SCALE GENOMIC DNA]</scope>
    <source>
        <strain evidence="8 9">A5K-61T</strain>
    </source>
</reference>
<comment type="subcellular location">
    <subcellularLocation>
        <location evidence="1">Cell membrane</location>
        <topology evidence="1">Multi-pass membrane protein</topology>
    </subcellularLocation>
</comment>
<feature type="transmembrane region" description="Helical" evidence="6">
    <location>
        <begin position="123"/>
        <end position="142"/>
    </location>
</feature>
<evidence type="ECO:0000313" key="8">
    <source>
        <dbReference type="EMBL" id="WDE14563.1"/>
    </source>
</evidence>
<dbReference type="Proteomes" id="UP001215231">
    <property type="component" value="Chromosome"/>
</dbReference>
<proteinExistence type="predicted"/>
<feature type="domain" description="RDD" evidence="7">
    <location>
        <begin position="28"/>
        <end position="154"/>
    </location>
</feature>
<evidence type="ECO:0000313" key="9">
    <source>
        <dbReference type="Proteomes" id="UP001215231"/>
    </source>
</evidence>
<keyword evidence="2" id="KW-1003">Cell membrane</keyword>
<dbReference type="PANTHER" id="PTHR36115">
    <property type="entry name" value="PROLINE-RICH ANTIGEN HOMOLOG-RELATED"/>
    <property type="match status" value="1"/>
</dbReference>
<accession>A0ABY7VN04</accession>
<keyword evidence="5 6" id="KW-0472">Membrane</keyword>
<sequence length="172" mass="19207">MNNNNDAGVSGEQQADSKDSGNKQEICYVGFWARVMASLVDTVILMLISWPLLLALYGKEYLEFEQLVAGPADFVISWVFPVVAVIAFWLYKQATPGKMLVSAKIVDAKTGNKPTRGQCILRYFGYFLSIIPFGYGMLCVGWDKKKQGWHDKLAATLVIRESQADNEANRTD</sequence>
<protein>
    <submittedName>
        <fullName evidence="8">RDD family protein</fullName>
    </submittedName>
</protein>
<gene>
    <name evidence="8" type="ORF">H3N35_17155</name>
</gene>
<evidence type="ECO:0000256" key="3">
    <source>
        <dbReference type="ARBA" id="ARBA00022692"/>
    </source>
</evidence>
<organism evidence="8 9">
    <name type="scientific">Thalassomonas haliotis</name>
    <dbReference type="NCBI Taxonomy" id="485448"/>
    <lineage>
        <taxon>Bacteria</taxon>
        <taxon>Pseudomonadati</taxon>
        <taxon>Pseudomonadota</taxon>
        <taxon>Gammaproteobacteria</taxon>
        <taxon>Alteromonadales</taxon>
        <taxon>Colwelliaceae</taxon>
        <taxon>Thalassomonas</taxon>
    </lineage>
</organism>
<keyword evidence="3 6" id="KW-0812">Transmembrane</keyword>
<evidence type="ECO:0000256" key="6">
    <source>
        <dbReference type="SAM" id="Phobius"/>
    </source>
</evidence>
<evidence type="ECO:0000256" key="5">
    <source>
        <dbReference type="ARBA" id="ARBA00023136"/>
    </source>
</evidence>
<dbReference type="PANTHER" id="PTHR36115:SF4">
    <property type="entry name" value="MEMBRANE PROTEIN"/>
    <property type="match status" value="1"/>
</dbReference>
<dbReference type="Pfam" id="PF06271">
    <property type="entry name" value="RDD"/>
    <property type="match status" value="1"/>
</dbReference>
<evidence type="ECO:0000256" key="2">
    <source>
        <dbReference type="ARBA" id="ARBA00022475"/>
    </source>
</evidence>
<evidence type="ECO:0000259" key="7">
    <source>
        <dbReference type="Pfam" id="PF06271"/>
    </source>
</evidence>
<evidence type="ECO:0000256" key="1">
    <source>
        <dbReference type="ARBA" id="ARBA00004651"/>
    </source>
</evidence>
<dbReference type="EMBL" id="CP059693">
    <property type="protein sequence ID" value="WDE14563.1"/>
    <property type="molecule type" value="Genomic_DNA"/>
</dbReference>
<dbReference type="InterPro" id="IPR010432">
    <property type="entry name" value="RDD"/>
</dbReference>